<dbReference type="OrthoDB" id="9800070at2"/>
<dbReference type="Gene3D" id="3.40.50.300">
    <property type="entry name" value="P-loop containing nucleotide triphosphate hydrolases"/>
    <property type="match status" value="1"/>
</dbReference>
<feature type="region of interest" description="Disordered" evidence="1">
    <location>
        <begin position="205"/>
        <end position="234"/>
    </location>
</feature>
<dbReference type="KEGG" id="byl:A4V09_21350"/>
<keyword evidence="4" id="KW-1185">Reference proteome</keyword>
<reference evidence="3" key="1">
    <citation type="submission" date="2017-04" db="EMBL/GenBank/DDBJ databases">
        <title>Complete Genome Sequences of Twelve Strains of a Stable Defined Moderately Diverse Mouse Microbiota 2 (sDMDMm2).</title>
        <authorList>
            <person name="Uchimura Y."/>
            <person name="Wyss M."/>
            <person name="Brugiroux S."/>
            <person name="Limenitakis J.P."/>
            <person name="Stecher B."/>
            <person name="McCoy K.D."/>
            <person name="Macpherson A.J."/>
        </authorList>
    </citation>
    <scope>NUCLEOTIDE SEQUENCE</scope>
    <source>
        <strain evidence="3">YL58</strain>
    </source>
</reference>
<dbReference type="RefSeq" id="WP_065544152.1">
    <property type="nucleotide sequence ID" value="NZ_CP015405.2"/>
</dbReference>
<accession>A0A1V0QES6</accession>
<dbReference type="Proteomes" id="UP000092574">
    <property type="component" value="Chromosome"/>
</dbReference>
<dbReference type="EMBL" id="CP015405">
    <property type="protein sequence ID" value="ARE64945.1"/>
    <property type="molecule type" value="Genomic_DNA"/>
</dbReference>
<dbReference type="InterPro" id="IPR008900">
    <property type="entry name" value="Zot_N"/>
</dbReference>
<evidence type="ECO:0000313" key="4">
    <source>
        <dbReference type="Proteomes" id="UP000092574"/>
    </source>
</evidence>
<sequence>MIIFYSGTPGSGKSLHVASNLYWWIRAGRPAIGNFDINLDRIKTRNNKRYTYLRNNEITPDYLMRFAQDYIKETGKVREDSILLVLDECQLMFNARDWCQRGRNDWLQFFTLHRHLGYRIILIAQFDRMIDRQVRSLIEYEYIHRKVSNFGLKGKIISMLAFGNLFVSVKIWYPMKEKVDSEFFRAKKLYYRLYDTYVLFDRQDARPTEEGGTGAPPKADGHPAATSPEVPEKA</sequence>
<evidence type="ECO:0000259" key="2">
    <source>
        <dbReference type="Pfam" id="PF05707"/>
    </source>
</evidence>
<dbReference type="SUPFAM" id="SSF52540">
    <property type="entry name" value="P-loop containing nucleoside triphosphate hydrolases"/>
    <property type="match status" value="1"/>
</dbReference>
<gene>
    <name evidence="3" type="ORF">A4V09_21350</name>
</gene>
<evidence type="ECO:0000313" key="3">
    <source>
        <dbReference type="EMBL" id="ARE64945.1"/>
    </source>
</evidence>
<evidence type="ECO:0000256" key="1">
    <source>
        <dbReference type="SAM" id="MobiDB-lite"/>
    </source>
</evidence>
<proteinExistence type="predicted"/>
<dbReference type="InterPro" id="IPR027417">
    <property type="entry name" value="P-loop_NTPase"/>
</dbReference>
<dbReference type="STRING" id="1796616.A4V09_21350"/>
<protein>
    <recommendedName>
        <fullName evidence="2">Zona occludens toxin N-terminal domain-containing protein</fullName>
    </recommendedName>
</protein>
<name>A0A1V0QES6_9FIRM</name>
<feature type="domain" description="Zona occludens toxin N-terminal" evidence="2">
    <location>
        <begin position="1"/>
        <end position="159"/>
    </location>
</feature>
<dbReference type="Pfam" id="PF05707">
    <property type="entry name" value="Zot"/>
    <property type="match status" value="1"/>
</dbReference>
<dbReference type="AlphaFoldDB" id="A0A1V0QES6"/>
<organism evidence="3 4">
    <name type="scientific">Blautia pseudococcoides</name>
    <dbReference type="NCBI Taxonomy" id="1796616"/>
    <lineage>
        <taxon>Bacteria</taxon>
        <taxon>Bacillati</taxon>
        <taxon>Bacillota</taxon>
        <taxon>Clostridia</taxon>
        <taxon>Lachnospirales</taxon>
        <taxon>Lachnospiraceae</taxon>
        <taxon>Blautia</taxon>
    </lineage>
</organism>